<evidence type="ECO:0000313" key="4">
    <source>
        <dbReference type="Proteomes" id="UP000712281"/>
    </source>
</evidence>
<feature type="region of interest" description="Disordered" evidence="1">
    <location>
        <begin position="1"/>
        <end position="85"/>
    </location>
</feature>
<name>A0A8S9KUG2_BRACR</name>
<feature type="compositionally biased region" description="Basic and acidic residues" evidence="1">
    <location>
        <begin position="38"/>
        <end position="59"/>
    </location>
</feature>
<protein>
    <submittedName>
        <fullName evidence="3">Uncharacterized protein</fullName>
    </submittedName>
</protein>
<sequence>MGSVYKRQRLVGVPEEGVEASADTHRSDESGGCSRSLTLEEARRGLRSDGARRGLRSDGARCGLRSGGSRWSGGSHGCGGAAERT</sequence>
<evidence type="ECO:0000256" key="1">
    <source>
        <dbReference type="SAM" id="MobiDB-lite"/>
    </source>
</evidence>
<dbReference type="Proteomes" id="UP000712281">
    <property type="component" value="Unassembled WGS sequence"/>
</dbReference>
<reference evidence="3" key="1">
    <citation type="submission" date="2019-12" db="EMBL/GenBank/DDBJ databases">
        <title>Genome sequencing and annotation of Brassica cretica.</title>
        <authorList>
            <person name="Studholme D.J."/>
            <person name="Sarris P.F."/>
        </authorList>
    </citation>
    <scope>NUCLEOTIDE SEQUENCE</scope>
    <source>
        <strain evidence="3">PFS-001/15</strain>
        <strain evidence="2">PFS-102/07</strain>
        <tissue evidence="3">Leaf</tissue>
    </source>
</reference>
<organism evidence="3 4">
    <name type="scientific">Brassica cretica</name>
    <name type="common">Mustard</name>
    <dbReference type="NCBI Taxonomy" id="69181"/>
    <lineage>
        <taxon>Eukaryota</taxon>
        <taxon>Viridiplantae</taxon>
        <taxon>Streptophyta</taxon>
        <taxon>Embryophyta</taxon>
        <taxon>Tracheophyta</taxon>
        <taxon>Spermatophyta</taxon>
        <taxon>Magnoliopsida</taxon>
        <taxon>eudicotyledons</taxon>
        <taxon>Gunneridae</taxon>
        <taxon>Pentapetalae</taxon>
        <taxon>rosids</taxon>
        <taxon>malvids</taxon>
        <taxon>Brassicales</taxon>
        <taxon>Brassicaceae</taxon>
        <taxon>Brassiceae</taxon>
        <taxon>Brassica</taxon>
    </lineage>
</organism>
<evidence type="ECO:0000313" key="3">
    <source>
        <dbReference type="EMBL" id="KAF2598185.1"/>
    </source>
</evidence>
<evidence type="ECO:0000313" key="2">
    <source>
        <dbReference type="EMBL" id="KAF2564486.1"/>
    </source>
</evidence>
<gene>
    <name evidence="3" type="ORF">F2Q68_00012120</name>
    <name evidence="2" type="ORF">F2Q70_00018596</name>
</gene>
<comment type="caution">
    <text evidence="3">The sequence shown here is derived from an EMBL/GenBank/DDBJ whole genome shotgun (WGS) entry which is preliminary data.</text>
</comment>
<dbReference type="EMBL" id="QGKW02000717">
    <property type="protein sequence ID" value="KAF2598185.1"/>
    <property type="molecule type" value="Genomic_DNA"/>
</dbReference>
<accession>A0A8S9KUG2</accession>
<feature type="compositionally biased region" description="Gly residues" evidence="1">
    <location>
        <begin position="70"/>
        <end position="85"/>
    </location>
</feature>
<dbReference type="AlphaFoldDB" id="A0A8S9KUG2"/>
<proteinExistence type="predicted"/>
<dbReference type="EMBL" id="QGKY02001250">
    <property type="protein sequence ID" value="KAF2564486.1"/>
    <property type="molecule type" value="Genomic_DNA"/>
</dbReference>